<reference evidence="5" key="1">
    <citation type="journal article" date="2019" name="Int. J. Syst. Evol. Microbiol.">
        <title>The Global Catalogue of Microorganisms (GCM) 10K type strain sequencing project: providing services to taxonomists for standard genome sequencing and annotation.</title>
        <authorList>
            <consortium name="The Broad Institute Genomics Platform"/>
            <consortium name="The Broad Institute Genome Sequencing Center for Infectious Disease"/>
            <person name="Wu L."/>
            <person name="Ma J."/>
        </authorList>
    </citation>
    <scope>NUCLEOTIDE SEQUENCE [LARGE SCALE GENOMIC DNA]</scope>
    <source>
        <strain evidence="5">CGMCC 4.7641</strain>
    </source>
</reference>
<dbReference type="EMBL" id="JBHUKS010000010">
    <property type="protein sequence ID" value="MFD2468674.1"/>
    <property type="molecule type" value="Genomic_DNA"/>
</dbReference>
<protein>
    <submittedName>
        <fullName evidence="4">HPP family protein</fullName>
    </submittedName>
</protein>
<comment type="caution">
    <text evidence="4">The sequence shown here is derived from an EMBL/GenBank/DDBJ whole genome shotgun (WGS) entry which is preliminary data.</text>
</comment>
<keyword evidence="5" id="KW-1185">Reference proteome</keyword>
<dbReference type="SMART" id="SM00116">
    <property type="entry name" value="CBS"/>
    <property type="match status" value="2"/>
</dbReference>
<gene>
    <name evidence="4" type="ORF">ACFSVL_14880</name>
</gene>
<dbReference type="SUPFAM" id="SSF54631">
    <property type="entry name" value="CBS-domain pair"/>
    <property type="match status" value="1"/>
</dbReference>
<evidence type="ECO:0000256" key="2">
    <source>
        <dbReference type="PROSITE-ProRule" id="PRU00703"/>
    </source>
</evidence>
<dbReference type="RefSeq" id="WP_378304447.1">
    <property type="nucleotide sequence ID" value="NZ_JBHUKS010000010.1"/>
</dbReference>
<organism evidence="4 5">
    <name type="scientific">Amycolatopsis silviterrae</name>
    <dbReference type="NCBI Taxonomy" id="1656914"/>
    <lineage>
        <taxon>Bacteria</taxon>
        <taxon>Bacillati</taxon>
        <taxon>Actinomycetota</taxon>
        <taxon>Actinomycetes</taxon>
        <taxon>Pseudonocardiales</taxon>
        <taxon>Pseudonocardiaceae</taxon>
        <taxon>Amycolatopsis</taxon>
    </lineage>
</organism>
<dbReference type="InterPro" id="IPR046342">
    <property type="entry name" value="CBS_dom_sf"/>
</dbReference>
<evidence type="ECO:0000256" key="1">
    <source>
        <dbReference type="ARBA" id="ARBA00023122"/>
    </source>
</evidence>
<dbReference type="Pfam" id="PF00571">
    <property type="entry name" value="CBS"/>
    <property type="match status" value="2"/>
</dbReference>
<dbReference type="Gene3D" id="3.10.580.10">
    <property type="entry name" value="CBS-domain"/>
    <property type="match status" value="1"/>
</dbReference>
<evidence type="ECO:0000313" key="4">
    <source>
        <dbReference type="EMBL" id="MFD2468674.1"/>
    </source>
</evidence>
<feature type="domain" description="CBS" evidence="3">
    <location>
        <begin position="80"/>
        <end position="133"/>
    </location>
</feature>
<evidence type="ECO:0000313" key="5">
    <source>
        <dbReference type="Proteomes" id="UP001597483"/>
    </source>
</evidence>
<dbReference type="InterPro" id="IPR051257">
    <property type="entry name" value="Diverse_CBS-Domain"/>
</dbReference>
<sequence>MHVRDIMTTPVIAVTPSASLAEAAQLMTRHGFTALPVVDGRGRLLGLLNEEDVVRAGTPGEAGPDAGVLLGGHRTAASVMRTPGLAAAAGLEVSDLADRMAEAGVRSLPVLDDGILVGMVTFQDVLRARPGTS</sequence>
<proteinExistence type="predicted"/>
<name>A0ABW5H698_9PSEU</name>
<dbReference type="PANTHER" id="PTHR43080">
    <property type="entry name" value="CBS DOMAIN-CONTAINING PROTEIN CBSX3, MITOCHONDRIAL"/>
    <property type="match status" value="1"/>
</dbReference>
<dbReference type="InterPro" id="IPR000644">
    <property type="entry name" value="CBS_dom"/>
</dbReference>
<keyword evidence="1 2" id="KW-0129">CBS domain</keyword>
<dbReference type="PROSITE" id="PS51371">
    <property type="entry name" value="CBS"/>
    <property type="match status" value="2"/>
</dbReference>
<dbReference type="Proteomes" id="UP001597483">
    <property type="component" value="Unassembled WGS sequence"/>
</dbReference>
<feature type="domain" description="CBS" evidence="3">
    <location>
        <begin position="7"/>
        <end position="63"/>
    </location>
</feature>
<evidence type="ECO:0000259" key="3">
    <source>
        <dbReference type="PROSITE" id="PS51371"/>
    </source>
</evidence>
<accession>A0ABW5H698</accession>
<dbReference type="PANTHER" id="PTHR43080:SF2">
    <property type="entry name" value="CBS DOMAIN-CONTAINING PROTEIN"/>
    <property type="match status" value="1"/>
</dbReference>